<name>A0A499UCP1_9ACTN</name>
<feature type="region of interest" description="Disordered" evidence="1">
    <location>
        <begin position="126"/>
        <end position="168"/>
    </location>
</feature>
<dbReference type="Proteomes" id="UP000463951">
    <property type="component" value="Chromosome"/>
</dbReference>
<evidence type="ECO:0000256" key="1">
    <source>
        <dbReference type="SAM" id="MobiDB-lite"/>
    </source>
</evidence>
<evidence type="ECO:0000313" key="2">
    <source>
        <dbReference type="EMBL" id="BBJ38844.1"/>
    </source>
</evidence>
<dbReference type="AlphaFoldDB" id="A0A499UCP1"/>
<feature type="region of interest" description="Disordered" evidence="1">
    <location>
        <begin position="43"/>
        <end position="87"/>
    </location>
</feature>
<accession>A0A499UCP1</accession>
<sequence>MAYAAQQPGERLQGEGVVERVRAQPGDAGDLLRVADHVHREPLARPGLGEVEPGALRTGQQQPQRERALAGARRGLGESVPPAQPARLGEVDDQMGAVGGQVEELAVAGHRRDGVAFERAQRRVVGLQDTHRDGEDTGDLPAGGALGQDRGEGLHLGQLRHATSVPQG</sequence>
<reference evidence="2 3" key="1">
    <citation type="journal article" date="2020" name="Int. J. Syst. Evol. Microbiol.">
        <title>Reclassification of Streptomyces castelarensis and Streptomyces sporoclivatus as later heterotypic synonyms of Streptomyces antimycoticus.</title>
        <authorList>
            <person name="Komaki H."/>
            <person name="Tamura T."/>
        </authorList>
    </citation>
    <scope>NUCLEOTIDE SEQUENCE [LARGE SCALE GENOMIC DNA]</scope>
    <source>
        <strain evidence="2 3">NBRC 100767</strain>
    </source>
</reference>
<dbReference type="EMBL" id="AP019620">
    <property type="protein sequence ID" value="BBJ38844.1"/>
    <property type="molecule type" value="Genomic_DNA"/>
</dbReference>
<organism evidence="2 3">
    <name type="scientific">Streptomyces antimycoticus</name>
    <dbReference type="NCBI Taxonomy" id="68175"/>
    <lineage>
        <taxon>Bacteria</taxon>
        <taxon>Bacillati</taxon>
        <taxon>Actinomycetota</taxon>
        <taxon>Actinomycetes</taxon>
        <taxon>Kitasatosporales</taxon>
        <taxon>Streptomycetaceae</taxon>
        <taxon>Streptomyces</taxon>
        <taxon>Streptomyces violaceusniger group</taxon>
    </lineage>
</organism>
<proteinExistence type="predicted"/>
<protein>
    <submittedName>
        <fullName evidence="2">Uncharacterized protein</fullName>
    </submittedName>
</protein>
<evidence type="ECO:0000313" key="3">
    <source>
        <dbReference type="Proteomes" id="UP000463951"/>
    </source>
</evidence>
<gene>
    <name evidence="2" type="ORF">SSPO_015620</name>
</gene>